<dbReference type="Pfam" id="PF01311">
    <property type="entry name" value="Bac_export_1"/>
    <property type="match status" value="1"/>
</dbReference>
<dbReference type="PANTHER" id="PTHR30065">
    <property type="entry name" value="FLAGELLAR BIOSYNTHETIC PROTEIN FLIR"/>
    <property type="match status" value="1"/>
</dbReference>
<dbReference type="KEGG" id="cbar:PATL70BA_0452"/>
<evidence type="ECO:0000256" key="5">
    <source>
        <dbReference type="ARBA" id="ARBA00022692"/>
    </source>
</evidence>
<dbReference type="PRINTS" id="PR00953">
    <property type="entry name" value="TYPE3IMRPROT"/>
</dbReference>
<keyword evidence="8 10" id="KW-0975">Bacterial flagellum</keyword>
<reference evidence="11 12" key="1">
    <citation type="submission" date="2018-09" db="EMBL/GenBank/DDBJ databases">
        <authorList>
            <person name="Postec A."/>
        </authorList>
    </citation>
    <scope>NUCLEOTIDE SEQUENCE [LARGE SCALE GENOMIC DNA]</scope>
    <source>
        <strain evidence="11">70B-A</strain>
    </source>
</reference>
<feature type="transmembrane region" description="Helical" evidence="10">
    <location>
        <begin position="129"/>
        <end position="158"/>
    </location>
</feature>
<dbReference type="RefSeq" id="WP_125135837.1">
    <property type="nucleotide sequence ID" value="NZ_LR130778.1"/>
</dbReference>
<feature type="transmembrane region" description="Helical" evidence="10">
    <location>
        <begin position="223"/>
        <end position="245"/>
    </location>
</feature>
<dbReference type="PANTHER" id="PTHR30065:SF1">
    <property type="entry name" value="SURFACE PRESENTATION OF ANTIGENS PROTEIN SPAR"/>
    <property type="match status" value="1"/>
</dbReference>
<evidence type="ECO:0000256" key="1">
    <source>
        <dbReference type="ARBA" id="ARBA00002578"/>
    </source>
</evidence>
<dbReference type="NCBIfam" id="TIGR01400">
    <property type="entry name" value="fliR"/>
    <property type="match status" value="1"/>
</dbReference>
<dbReference type="GO" id="GO:0005886">
    <property type="term" value="C:plasma membrane"/>
    <property type="evidence" value="ECO:0007669"/>
    <property type="project" value="UniProtKB-SubCell"/>
</dbReference>
<evidence type="ECO:0000256" key="8">
    <source>
        <dbReference type="ARBA" id="ARBA00023143"/>
    </source>
</evidence>
<keyword evidence="4 10" id="KW-1003">Cell membrane</keyword>
<comment type="subcellular location">
    <subcellularLocation>
        <location evidence="10">Cell membrane</location>
        <topology evidence="10">Multi-pass membrane protein</topology>
    </subcellularLocation>
    <subcellularLocation>
        <location evidence="10">Bacterial flagellum basal body</location>
    </subcellularLocation>
</comment>
<accession>A0A3P7RTV7</accession>
<feature type="transmembrane region" description="Helical" evidence="10">
    <location>
        <begin position="80"/>
        <end position="103"/>
    </location>
</feature>
<gene>
    <name evidence="11" type="ORF">PATL70BA_0452</name>
</gene>
<comment type="similarity">
    <text evidence="2 10">Belongs to the FliR/MopE/SpaR family.</text>
</comment>
<organism evidence="11 12">
    <name type="scientific">Petrocella atlantisensis</name>
    <dbReference type="NCBI Taxonomy" id="2173034"/>
    <lineage>
        <taxon>Bacteria</taxon>
        <taxon>Bacillati</taxon>
        <taxon>Bacillota</taxon>
        <taxon>Clostridia</taxon>
        <taxon>Lachnospirales</taxon>
        <taxon>Vallitaleaceae</taxon>
        <taxon>Petrocella</taxon>
    </lineage>
</organism>
<dbReference type="GO" id="GO:0006605">
    <property type="term" value="P:protein targeting"/>
    <property type="evidence" value="ECO:0007669"/>
    <property type="project" value="UniProtKB-UniRule"/>
</dbReference>
<evidence type="ECO:0000256" key="7">
    <source>
        <dbReference type="ARBA" id="ARBA00023136"/>
    </source>
</evidence>
<dbReference type="InterPro" id="IPR006303">
    <property type="entry name" value="FliR"/>
</dbReference>
<evidence type="ECO:0000256" key="4">
    <source>
        <dbReference type="ARBA" id="ARBA00022475"/>
    </source>
</evidence>
<dbReference type="AlphaFoldDB" id="A0A3P7RTV7"/>
<evidence type="ECO:0000313" key="12">
    <source>
        <dbReference type="Proteomes" id="UP000279029"/>
    </source>
</evidence>
<evidence type="ECO:0000256" key="3">
    <source>
        <dbReference type="ARBA" id="ARBA00021717"/>
    </source>
</evidence>
<name>A0A3P7RTV7_9FIRM</name>
<sequence length="262" mass="29328">MQLLLSDPYMFLDALLLVFVRALGLLLIVPVFGNRSVPYMAKIAVTFFLSVILMATIPFELTVSSRDVVNFAVIVIKEFFVGWLIGFGAYIVFSIVTLSGQFIDAQIGFSMVNVFDPTSQIQLTITGNLYYYLLIMVTLVTDAHHMFLRALINSYYLIPLGKMSLSNQLYSSIVEYLETYFVLALQIAAPVFFVMIITNVVLGVLARAVPQLNMFVIGFPIKILLGVITIYLTLALFSIISDVIISDTEKLMQDIIEGMMPR</sequence>
<dbReference type="OrthoDB" id="9807748at2"/>
<evidence type="ECO:0000256" key="6">
    <source>
        <dbReference type="ARBA" id="ARBA00022989"/>
    </source>
</evidence>
<proteinExistence type="inferred from homology"/>
<evidence type="ECO:0000313" key="11">
    <source>
        <dbReference type="EMBL" id="VDN46306.1"/>
    </source>
</evidence>
<feature type="transmembrane region" description="Helical" evidence="10">
    <location>
        <begin position="39"/>
        <end position="59"/>
    </location>
</feature>
<feature type="transmembrane region" description="Helical" evidence="10">
    <location>
        <begin position="179"/>
        <end position="203"/>
    </location>
</feature>
<keyword evidence="6 10" id="KW-1133">Transmembrane helix</keyword>
<keyword evidence="11" id="KW-0969">Cilium</keyword>
<evidence type="ECO:0000256" key="9">
    <source>
        <dbReference type="NCBIfam" id="TIGR01400"/>
    </source>
</evidence>
<dbReference type="Proteomes" id="UP000279029">
    <property type="component" value="Chromosome"/>
</dbReference>
<keyword evidence="11" id="KW-0282">Flagellum</keyword>
<evidence type="ECO:0000256" key="10">
    <source>
        <dbReference type="RuleBase" id="RU362071"/>
    </source>
</evidence>
<evidence type="ECO:0000256" key="2">
    <source>
        <dbReference type="ARBA" id="ARBA00009772"/>
    </source>
</evidence>
<dbReference type="EMBL" id="LR130778">
    <property type="protein sequence ID" value="VDN46306.1"/>
    <property type="molecule type" value="Genomic_DNA"/>
</dbReference>
<protein>
    <recommendedName>
        <fullName evidence="3 9">Flagellar biosynthetic protein FliR</fullName>
    </recommendedName>
</protein>
<dbReference type="GO" id="GO:0044780">
    <property type="term" value="P:bacterial-type flagellum assembly"/>
    <property type="evidence" value="ECO:0007669"/>
    <property type="project" value="UniProtKB-UniRule"/>
</dbReference>
<dbReference type="InterPro" id="IPR002010">
    <property type="entry name" value="T3SS_IM_R"/>
</dbReference>
<keyword evidence="7 10" id="KW-0472">Membrane</keyword>
<comment type="function">
    <text evidence="1 10">Role in flagellar biosynthesis.</text>
</comment>
<feature type="transmembrane region" description="Helical" evidence="10">
    <location>
        <begin position="12"/>
        <end position="33"/>
    </location>
</feature>
<keyword evidence="11" id="KW-0966">Cell projection</keyword>
<dbReference type="GO" id="GO:0009425">
    <property type="term" value="C:bacterial-type flagellum basal body"/>
    <property type="evidence" value="ECO:0007669"/>
    <property type="project" value="UniProtKB-SubCell"/>
</dbReference>
<keyword evidence="5 10" id="KW-0812">Transmembrane</keyword>
<keyword evidence="12" id="KW-1185">Reference proteome</keyword>